<proteinExistence type="predicted"/>
<dbReference type="Proteomes" id="UP000259465">
    <property type="component" value="Chromosome"/>
</dbReference>
<evidence type="ECO:0000256" key="1">
    <source>
        <dbReference type="SAM" id="SignalP"/>
    </source>
</evidence>
<accession>A0AAD0W7Y2</accession>
<dbReference type="InterPro" id="IPR006665">
    <property type="entry name" value="OmpA-like"/>
</dbReference>
<evidence type="ECO:0000259" key="2">
    <source>
        <dbReference type="Pfam" id="PF00691"/>
    </source>
</evidence>
<name>A0AAD0W7Y2_9NEIS</name>
<feature type="chain" id="PRO_5041919238" description="OmpA-like domain-containing protein" evidence="1">
    <location>
        <begin position="34"/>
        <end position="154"/>
    </location>
</feature>
<reference evidence="3 4" key="1">
    <citation type="submission" date="2018-08" db="EMBL/GenBank/DDBJ databases">
        <title>Complete genome sequence of JP2-74.</title>
        <authorList>
            <person name="Wu L."/>
        </authorList>
    </citation>
    <scope>NUCLEOTIDE SEQUENCE [LARGE SCALE GENOMIC DNA]</scope>
    <source>
        <strain evidence="3 4">JP2-74</strain>
    </source>
</reference>
<organism evidence="3 4">
    <name type="scientific">Chromobacterium rhizoryzae</name>
    <dbReference type="NCBI Taxonomy" id="1778675"/>
    <lineage>
        <taxon>Bacteria</taxon>
        <taxon>Pseudomonadati</taxon>
        <taxon>Pseudomonadota</taxon>
        <taxon>Betaproteobacteria</taxon>
        <taxon>Neisseriales</taxon>
        <taxon>Chromobacteriaceae</taxon>
        <taxon>Chromobacterium</taxon>
    </lineage>
</organism>
<feature type="domain" description="OmpA-like" evidence="2">
    <location>
        <begin position="69"/>
        <end position="141"/>
    </location>
</feature>
<gene>
    <name evidence="3" type="ORF">D1345_02805</name>
</gene>
<keyword evidence="1" id="KW-0732">Signal</keyword>
<dbReference type="Gene3D" id="3.30.1330.60">
    <property type="entry name" value="OmpA-like domain"/>
    <property type="match status" value="1"/>
</dbReference>
<evidence type="ECO:0000313" key="4">
    <source>
        <dbReference type="Proteomes" id="UP000259465"/>
    </source>
</evidence>
<dbReference type="AlphaFoldDB" id="A0AAD0W7Y2"/>
<dbReference type="SUPFAM" id="SSF103088">
    <property type="entry name" value="OmpA-like"/>
    <property type="match status" value="1"/>
</dbReference>
<protein>
    <recommendedName>
        <fullName evidence="2">OmpA-like domain-containing protein</fullName>
    </recommendedName>
</protein>
<evidence type="ECO:0000313" key="3">
    <source>
        <dbReference type="EMBL" id="AXT45188.1"/>
    </source>
</evidence>
<dbReference type="PROSITE" id="PS51257">
    <property type="entry name" value="PROKAR_LIPOPROTEIN"/>
    <property type="match status" value="1"/>
</dbReference>
<dbReference type="EMBL" id="CP031968">
    <property type="protein sequence ID" value="AXT45188.1"/>
    <property type="molecule type" value="Genomic_DNA"/>
</dbReference>
<dbReference type="InterPro" id="IPR036737">
    <property type="entry name" value="OmpA-like_sf"/>
</dbReference>
<feature type="signal peptide" evidence="1">
    <location>
        <begin position="1"/>
        <end position="33"/>
    </location>
</feature>
<dbReference type="KEGG" id="crz:D1345_02805"/>
<keyword evidence="4" id="KW-1185">Reference proteome</keyword>
<dbReference type="Pfam" id="PF00691">
    <property type="entry name" value="OmpA"/>
    <property type="match status" value="1"/>
</dbReference>
<sequence length="154" mass="16453">MFKVNPGSNAMKRLLMVAALALSLVGCKTNPNAQQASNDPAVIKAAEEKAALDKAVAANMAIDPNLIPFEKMSPKLSPVGEAQLQLLLPKLKTAKSILVRGHCYRGDIGNARAAAQTRAIAVKQFLTDAGVPANKITVRYDTERQLHAVRLIAN</sequence>